<sequence>MVTIGQSIFESEFLILYLWKQKVEYDRKKRMVQKKQENNKKIPLLLIKESGKIGNRLNMEE</sequence>
<proteinExistence type="predicted"/>
<evidence type="ECO:0000313" key="1">
    <source>
        <dbReference type="EMBL" id="ADP76384.1"/>
    </source>
</evidence>
<dbReference type="KEGG" id="gmc:GY4MC1_3759"/>
<name>A0A7U3YIH5_GEOS0</name>
<reference evidence="1" key="1">
    <citation type="submission" date="2010-10" db="EMBL/GenBank/DDBJ databases">
        <title>Complete sequence of chromosome of Geobacillus sp. Y4.1MC1.</title>
        <authorList>
            <consortium name="US DOE Joint Genome Institute"/>
            <person name="Lucas S."/>
            <person name="Copeland A."/>
            <person name="Lapidus A."/>
            <person name="Cheng J.-F."/>
            <person name="Bruce D."/>
            <person name="Goodwin L."/>
            <person name="Pitluck S."/>
            <person name="Chertkov O."/>
            <person name="Zhang X."/>
            <person name="Detter J.C."/>
            <person name="Han C."/>
            <person name="Tapia R."/>
            <person name="Land M."/>
            <person name="Hauser L."/>
            <person name="Jeffries C."/>
            <person name="Kyrpides N."/>
            <person name="Ivanova N."/>
            <person name="Ovchinnikova G."/>
            <person name="Brumm P."/>
            <person name="Mead D."/>
            <person name="Woyke T."/>
        </authorList>
    </citation>
    <scope>NUCLEOTIDE SEQUENCE [LARGE SCALE GENOMIC DNA]</scope>
    <source>
        <strain evidence="1">Y4.1MC1</strain>
    </source>
</reference>
<protein>
    <submittedName>
        <fullName evidence="1">Uncharacterized protein</fullName>
    </submittedName>
</protein>
<dbReference type="EMBL" id="CP002293">
    <property type="protein sequence ID" value="ADP76384.1"/>
    <property type="molecule type" value="Genomic_DNA"/>
</dbReference>
<gene>
    <name evidence="1" type="ORF">GY4MC1_3759</name>
</gene>
<dbReference type="AlphaFoldDB" id="A0A7U3YIH5"/>
<organism evidence="1">
    <name type="scientific">Geobacillus sp. (strain Y4.1MC1)</name>
    <dbReference type="NCBI Taxonomy" id="581103"/>
    <lineage>
        <taxon>Bacteria</taxon>
        <taxon>Bacillati</taxon>
        <taxon>Bacillota</taxon>
        <taxon>Bacilli</taxon>
        <taxon>Bacillales</taxon>
        <taxon>Anoxybacillaceae</taxon>
        <taxon>Geobacillus</taxon>
    </lineage>
</organism>
<accession>A0A7U3YIH5</accession>